<dbReference type="EMBL" id="JABSTV010001253">
    <property type="protein sequence ID" value="KAH7943303.1"/>
    <property type="molecule type" value="Genomic_DNA"/>
</dbReference>
<dbReference type="Pfam" id="PF13579">
    <property type="entry name" value="Glyco_trans_4_4"/>
    <property type="match status" value="1"/>
</dbReference>
<dbReference type="InterPro" id="IPR026051">
    <property type="entry name" value="ALG1-like"/>
</dbReference>
<evidence type="ECO:0000259" key="10">
    <source>
        <dbReference type="Pfam" id="PF13579"/>
    </source>
</evidence>
<dbReference type="AlphaFoldDB" id="A0A9D4PIR0"/>
<keyword evidence="6" id="KW-0256">Endoplasmic reticulum</keyword>
<dbReference type="PANTHER" id="PTHR13036">
    <property type="entry name" value="BETA1,4 MANNOSYLTRANSFERASE"/>
    <property type="match status" value="1"/>
</dbReference>
<name>A0A9D4PIR0_RHISA</name>
<sequence>MTEDVQRKRRVAVVVLGDFGHSPRMNYHALSLAKERIEVDVVAYGGSQPGQEVLSNPHIHLHLMRDPPSFQKYVPRLLAYALKVLWQSLALFFSLMFLSKPSHILVQNPPSIPTLPVSWFCCILRGSLLVVDWHNYGYSILALALGPGHLLVHTCHWCEKTFGKKAASAFCVSQAMQEDLKSNWGVQAAVLYDKPSSAFQPTGTDERHSLFQRLAAEYPELARTGDAPDAEAIGGNIFTEAAPDSGAVTLRSDRPALIVSSTSWTEDEDFSVLLDALKKYDVRKEAGDSGLPDLFCVITGKGPQKEHYLSLIRNNPLTHVKFLTPWLSAQDYPKMLGRPMQTMLVGRRGSQLDAIVFMIAPPTSACVCHTSSSKLDLPMKVVDMFGCGLPVCAVDYPCLRELVKPGETGLVFETSSELCQHICELLQGFPEPTKLLDSFRANVHKWQAVRWDDNWRTVAMPKFRGDL</sequence>
<evidence type="ECO:0000256" key="5">
    <source>
        <dbReference type="ARBA" id="ARBA00022692"/>
    </source>
</evidence>
<keyword evidence="3" id="KW-0328">Glycosyltransferase</keyword>
<feature type="transmembrane region" description="Helical" evidence="9">
    <location>
        <begin position="77"/>
        <end position="98"/>
    </location>
</feature>
<dbReference type="PANTHER" id="PTHR13036:SF0">
    <property type="entry name" value="CHITOBIOSYLDIPHOSPHODOLICHOL BETA-MANNOSYLTRANSFERASE"/>
    <property type="match status" value="1"/>
</dbReference>
<comment type="caution">
    <text evidence="11">The sequence shown here is derived from an EMBL/GenBank/DDBJ whole genome shotgun (WGS) entry which is preliminary data.</text>
</comment>
<protein>
    <recommendedName>
        <fullName evidence="10">Glycosyltransferase subfamily 4-like N-terminal domain-containing protein</fullName>
    </recommendedName>
</protein>
<feature type="domain" description="Glycosyltransferase subfamily 4-like N-terminal" evidence="10">
    <location>
        <begin position="22"/>
        <end position="189"/>
    </location>
</feature>
<evidence type="ECO:0000313" key="12">
    <source>
        <dbReference type="Proteomes" id="UP000821837"/>
    </source>
</evidence>
<evidence type="ECO:0000256" key="8">
    <source>
        <dbReference type="ARBA" id="ARBA00023136"/>
    </source>
</evidence>
<evidence type="ECO:0000256" key="2">
    <source>
        <dbReference type="ARBA" id="ARBA00004922"/>
    </source>
</evidence>
<comment type="pathway">
    <text evidence="2">Protein modification; protein glycosylation.</text>
</comment>
<keyword evidence="4" id="KW-0808">Transferase</keyword>
<keyword evidence="5 9" id="KW-0812">Transmembrane</keyword>
<evidence type="ECO:0000256" key="9">
    <source>
        <dbReference type="SAM" id="Phobius"/>
    </source>
</evidence>
<organism evidence="11 12">
    <name type="scientific">Rhipicephalus sanguineus</name>
    <name type="common">Brown dog tick</name>
    <name type="synonym">Ixodes sanguineus</name>
    <dbReference type="NCBI Taxonomy" id="34632"/>
    <lineage>
        <taxon>Eukaryota</taxon>
        <taxon>Metazoa</taxon>
        <taxon>Ecdysozoa</taxon>
        <taxon>Arthropoda</taxon>
        <taxon>Chelicerata</taxon>
        <taxon>Arachnida</taxon>
        <taxon>Acari</taxon>
        <taxon>Parasitiformes</taxon>
        <taxon>Ixodida</taxon>
        <taxon>Ixodoidea</taxon>
        <taxon>Ixodidae</taxon>
        <taxon>Rhipicephalinae</taxon>
        <taxon>Rhipicephalus</taxon>
        <taxon>Rhipicephalus</taxon>
    </lineage>
</organism>
<comment type="subcellular location">
    <subcellularLocation>
        <location evidence="1">Endoplasmic reticulum membrane</location>
        <topology evidence="1">Single-pass membrane protein</topology>
    </subcellularLocation>
</comment>
<proteinExistence type="predicted"/>
<keyword evidence="7 9" id="KW-1133">Transmembrane helix</keyword>
<dbReference type="Proteomes" id="UP000821837">
    <property type="component" value="Unassembled WGS sequence"/>
</dbReference>
<evidence type="ECO:0000256" key="7">
    <source>
        <dbReference type="ARBA" id="ARBA00022989"/>
    </source>
</evidence>
<dbReference type="VEuPathDB" id="VectorBase:RSAN_049965"/>
<reference evidence="11" key="2">
    <citation type="submission" date="2021-09" db="EMBL/GenBank/DDBJ databases">
        <authorList>
            <person name="Jia N."/>
            <person name="Wang J."/>
            <person name="Shi W."/>
            <person name="Du L."/>
            <person name="Sun Y."/>
            <person name="Zhan W."/>
            <person name="Jiang J."/>
            <person name="Wang Q."/>
            <person name="Zhang B."/>
            <person name="Ji P."/>
            <person name="Sakyi L.B."/>
            <person name="Cui X."/>
            <person name="Yuan T."/>
            <person name="Jiang B."/>
            <person name="Yang W."/>
            <person name="Lam T.T.-Y."/>
            <person name="Chang Q."/>
            <person name="Ding S."/>
            <person name="Wang X."/>
            <person name="Zhu J."/>
            <person name="Ruan X."/>
            <person name="Zhao L."/>
            <person name="Wei J."/>
            <person name="Que T."/>
            <person name="Du C."/>
            <person name="Cheng J."/>
            <person name="Dai P."/>
            <person name="Han X."/>
            <person name="Huang E."/>
            <person name="Gao Y."/>
            <person name="Liu J."/>
            <person name="Shao H."/>
            <person name="Ye R."/>
            <person name="Li L."/>
            <person name="Wei W."/>
            <person name="Wang X."/>
            <person name="Wang C."/>
            <person name="Huo Q."/>
            <person name="Li W."/>
            <person name="Guo W."/>
            <person name="Chen H."/>
            <person name="Chen S."/>
            <person name="Zhou L."/>
            <person name="Zhou L."/>
            <person name="Ni X."/>
            <person name="Tian J."/>
            <person name="Zhou Y."/>
            <person name="Sheng Y."/>
            <person name="Liu T."/>
            <person name="Pan Y."/>
            <person name="Xia L."/>
            <person name="Li J."/>
            <person name="Zhao F."/>
            <person name="Cao W."/>
        </authorList>
    </citation>
    <scope>NUCLEOTIDE SEQUENCE</scope>
    <source>
        <strain evidence="11">Rsan-2018</strain>
        <tissue evidence="11">Larvae</tissue>
    </source>
</reference>
<dbReference type="SUPFAM" id="SSF53756">
    <property type="entry name" value="UDP-Glycosyltransferase/glycogen phosphorylase"/>
    <property type="match status" value="1"/>
</dbReference>
<evidence type="ECO:0000256" key="1">
    <source>
        <dbReference type="ARBA" id="ARBA00004389"/>
    </source>
</evidence>
<evidence type="ECO:0000313" key="11">
    <source>
        <dbReference type="EMBL" id="KAH7943303.1"/>
    </source>
</evidence>
<accession>A0A9D4PIR0</accession>
<evidence type="ECO:0000256" key="4">
    <source>
        <dbReference type="ARBA" id="ARBA00022679"/>
    </source>
</evidence>
<dbReference type="Gene3D" id="3.40.50.2000">
    <property type="entry name" value="Glycogen Phosphorylase B"/>
    <property type="match status" value="1"/>
</dbReference>
<dbReference type="GO" id="GO:0000030">
    <property type="term" value="F:mannosyltransferase activity"/>
    <property type="evidence" value="ECO:0007669"/>
    <property type="project" value="InterPro"/>
</dbReference>
<keyword evidence="8 9" id="KW-0472">Membrane</keyword>
<evidence type="ECO:0000256" key="3">
    <source>
        <dbReference type="ARBA" id="ARBA00022676"/>
    </source>
</evidence>
<dbReference type="InterPro" id="IPR028098">
    <property type="entry name" value="Glyco_trans_4-like_N"/>
</dbReference>
<dbReference type="GO" id="GO:0005789">
    <property type="term" value="C:endoplasmic reticulum membrane"/>
    <property type="evidence" value="ECO:0007669"/>
    <property type="project" value="UniProtKB-SubCell"/>
</dbReference>
<evidence type="ECO:0000256" key="6">
    <source>
        <dbReference type="ARBA" id="ARBA00022824"/>
    </source>
</evidence>
<keyword evidence="12" id="KW-1185">Reference proteome</keyword>
<dbReference type="Pfam" id="PF13692">
    <property type="entry name" value="Glyco_trans_1_4"/>
    <property type="match status" value="1"/>
</dbReference>
<gene>
    <name evidence="11" type="ORF">HPB52_006737</name>
</gene>
<reference evidence="11" key="1">
    <citation type="journal article" date="2020" name="Cell">
        <title>Large-Scale Comparative Analyses of Tick Genomes Elucidate Their Genetic Diversity and Vector Capacities.</title>
        <authorList>
            <consortium name="Tick Genome and Microbiome Consortium (TIGMIC)"/>
            <person name="Jia N."/>
            <person name="Wang J."/>
            <person name="Shi W."/>
            <person name="Du L."/>
            <person name="Sun Y."/>
            <person name="Zhan W."/>
            <person name="Jiang J.F."/>
            <person name="Wang Q."/>
            <person name="Zhang B."/>
            <person name="Ji P."/>
            <person name="Bell-Sakyi L."/>
            <person name="Cui X.M."/>
            <person name="Yuan T.T."/>
            <person name="Jiang B.G."/>
            <person name="Yang W.F."/>
            <person name="Lam T.T."/>
            <person name="Chang Q.C."/>
            <person name="Ding S.J."/>
            <person name="Wang X.J."/>
            <person name="Zhu J.G."/>
            <person name="Ruan X.D."/>
            <person name="Zhao L."/>
            <person name="Wei J.T."/>
            <person name="Ye R.Z."/>
            <person name="Que T.C."/>
            <person name="Du C.H."/>
            <person name="Zhou Y.H."/>
            <person name="Cheng J.X."/>
            <person name="Dai P.F."/>
            <person name="Guo W.B."/>
            <person name="Han X.H."/>
            <person name="Huang E.J."/>
            <person name="Li L.F."/>
            <person name="Wei W."/>
            <person name="Gao Y.C."/>
            <person name="Liu J.Z."/>
            <person name="Shao H.Z."/>
            <person name="Wang X."/>
            <person name="Wang C.C."/>
            <person name="Yang T.C."/>
            <person name="Huo Q.B."/>
            <person name="Li W."/>
            <person name="Chen H.Y."/>
            <person name="Chen S.E."/>
            <person name="Zhou L.G."/>
            <person name="Ni X.B."/>
            <person name="Tian J.H."/>
            <person name="Sheng Y."/>
            <person name="Liu T."/>
            <person name="Pan Y.S."/>
            <person name="Xia L.Y."/>
            <person name="Li J."/>
            <person name="Zhao F."/>
            <person name="Cao W.C."/>
        </authorList>
    </citation>
    <scope>NUCLEOTIDE SEQUENCE</scope>
    <source>
        <strain evidence="11">Rsan-2018</strain>
    </source>
</reference>